<sequence>MTNHDVRLVVVSNRLPVSLIGSGDEWAVRPASGGLVTALAPVLRNRGGLWVGWPGTAGQMDLEETLGSASLEVGYRLRPVYLTEDDVHDFYHGFSNEIVWPLFHDLQTNCNFMPEYWHNYLDVNRKFTKVVAAGCSENDYIWVHDYHLMHLANSLRAKDISNRIGFFLHIPFPPIDIFLKLPWRFQVLQALLEYDLVGFQTMRDRRNFLQCLRHLIPEARAHGRGPVVSARYHDREVRIGVFPIGIDYNEFAGVAESPEVSDRGWYLHEALPDRQIILSVDRLDYTKGIPERLEGFRRALMRYPELHGRVTLVLIVVPSREEVPRYQKLKTRIERSVSEINGEFTKPGWVPIHYLYRHLEREGLIAHYRVAEIGLITPLKDGMNLVAKEYCACDVEEKGVLILSEFAGAASQLHRGAILVNPLDYDGVADAIHRAFMMSREERRLRMRKMRDTIRRTNVFWWVDSFLNAAFSKNLNDFPLNESESSDLYIDRNTQGL</sequence>
<evidence type="ECO:0000313" key="3">
    <source>
        <dbReference type="Proteomes" id="UP000777784"/>
    </source>
</evidence>
<comment type="caution">
    <text evidence="2">The sequence shown here is derived from an EMBL/GenBank/DDBJ whole genome shotgun (WGS) entry which is preliminary data.</text>
</comment>
<name>A0A948RWG2_UNCEI</name>
<dbReference type="AlphaFoldDB" id="A0A948RWG2"/>
<dbReference type="Proteomes" id="UP000777784">
    <property type="component" value="Unassembled WGS sequence"/>
</dbReference>
<dbReference type="EMBL" id="JAHJDP010000087">
    <property type="protein sequence ID" value="MBU2692300.1"/>
    <property type="molecule type" value="Genomic_DNA"/>
</dbReference>
<dbReference type="Pfam" id="PF00982">
    <property type="entry name" value="Glyco_transf_20"/>
    <property type="match status" value="1"/>
</dbReference>
<comment type="similarity">
    <text evidence="1">Belongs to the glycosyltransferase 20 family.</text>
</comment>
<dbReference type="GO" id="GO:0005829">
    <property type="term" value="C:cytosol"/>
    <property type="evidence" value="ECO:0007669"/>
    <property type="project" value="TreeGrafter"/>
</dbReference>
<accession>A0A948RWG2</accession>
<dbReference type="Gene3D" id="3.40.50.2000">
    <property type="entry name" value="Glycogen Phosphorylase B"/>
    <property type="match status" value="2"/>
</dbReference>
<proteinExistence type="inferred from homology"/>
<dbReference type="CDD" id="cd03788">
    <property type="entry name" value="GT20_TPS"/>
    <property type="match status" value="1"/>
</dbReference>
<evidence type="ECO:0000256" key="1">
    <source>
        <dbReference type="ARBA" id="ARBA00008799"/>
    </source>
</evidence>
<evidence type="ECO:0000313" key="2">
    <source>
        <dbReference type="EMBL" id="MBU2692300.1"/>
    </source>
</evidence>
<gene>
    <name evidence="2" type="ORF">KJ970_15360</name>
</gene>
<protein>
    <submittedName>
        <fullName evidence="2">Trehalose-6-phosphate synthase</fullName>
    </submittedName>
</protein>
<dbReference type="GO" id="GO:0004805">
    <property type="term" value="F:trehalose-phosphatase activity"/>
    <property type="evidence" value="ECO:0007669"/>
    <property type="project" value="TreeGrafter"/>
</dbReference>
<dbReference type="GO" id="GO:0003825">
    <property type="term" value="F:alpha,alpha-trehalose-phosphate synthase (UDP-forming) activity"/>
    <property type="evidence" value="ECO:0007669"/>
    <property type="project" value="TreeGrafter"/>
</dbReference>
<dbReference type="PANTHER" id="PTHR10788">
    <property type="entry name" value="TREHALOSE-6-PHOSPHATE SYNTHASE"/>
    <property type="match status" value="1"/>
</dbReference>
<dbReference type="SUPFAM" id="SSF53756">
    <property type="entry name" value="UDP-Glycosyltransferase/glycogen phosphorylase"/>
    <property type="match status" value="1"/>
</dbReference>
<reference evidence="2" key="1">
    <citation type="submission" date="2021-05" db="EMBL/GenBank/DDBJ databases">
        <title>Energy efficiency and biological interactions define the core microbiome of deep oligotrophic groundwater.</title>
        <authorList>
            <person name="Mehrshad M."/>
            <person name="Lopez-Fernandez M."/>
            <person name="Bell E."/>
            <person name="Bernier-Latmani R."/>
            <person name="Bertilsson S."/>
            <person name="Dopson M."/>
        </authorList>
    </citation>
    <scope>NUCLEOTIDE SEQUENCE</scope>
    <source>
        <strain evidence="2">Modern_marine.mb.64</strain>
    </source>
</reference>
<dbReference type="GO" id="GO:0005992">
    <property type="term" value="P:trehalose biosynthetic process"/>
    <property type="evidence" value="ECO:0007669"/>
    <property type="project" value="InterPro"/>
</dbReference>
<dbReference type="PANTHER" id="PTHR10788:SF106">
    <property type="entry name" value="BCDNA.GH08860"/>
    <property type="match status" value="1"/>
</dbReference>
<organism evidence="2 3">
    <name type="scientific">Eiseniibacteriota bacterium</name>
    <dbReference type="NCBI Taxonomy" id="2212470"/>
    <lineage>
        <taxon>Bacteria</taxon>
        <taxon>Candidatus Eiseniibacteriota</taxon>
    </lineage>
</organism>
<dbReference type="InterPro" id="IPR001830">
    <property type="entry name" value="Glyco_trans_20"/>
</dbReference>